<dbReference type="KEGG" id="amt:Amet_1969"/>
<evidence type="ECO:0000313" key="4">
    <source>
        <dbReference type="EMBL" id="ABR50423.1"/>
    </source>
</evidence>
<dbReference type="EMBL" id="CP000724">
    <property type="protein sequence ID" value="ABR50423.1"/>
    <property type="molecule type" value="Genomic_DNA"/>
</dbReference>
<sequence>MIDYISIEKNLIPYQFDIQLGGITFTSEINYNGEYDYFTIDLYKGEEVVLLGEKIVYGKPLFTTFLHLPIPPVLIVPLDLADEETRVTYENLNVKVFLYIIGDEPDAIQ</sequence>
<reference evidence="2" key="1">
    <citation type="submission" date="2007-06" db="EMBL/GenBank/DDBJ databases">
        <title>Complete sequence of Alkaliphilus metalliredigens QYMF.</title>
        <authorList>
            <consortium name="US DOE Joint Genome Institute"/>
            <person name="Copeland A."/>
            <person name="Lucas S."/>
            <person name="Lapidus A."/>
            <person name="Barry K."/>
            <person name="Detter J.C."/>
            <person name="Glavina del Rio T."/>
            <person name="Hammon N."/>
            <person name="Israni S."/>
            <person name="Dalin E."/>
            <person name="Tice H."/>
            <person name="Pitluck S."/>
            <person name="Chertkov O."/>
            <person name="Brettin T."/>
            <person name="Bruce D."/>
            <person name="Han C."/>
            <person name="Schmutz J."/>
            <person name="Larimer F."/>
            <person name="Land M."/>
            <person name="Hauser L."/>
            <person name="Kyrpides N."/>
            <person name="Mikhailova N."/>
            <person name="Ye Q."/>
            <person name="Zhou J."/>
            <person name="Fields M."/>
            <person name="Richardson P."/>
        </authorList>
    </citation>
    <scope>NUCLEOTIDE SEQUENCE</scope>
    <source>
        <strain evidence="2">QYMF</strain>
    </source>
</reference>
<evidence type="ECO:0000313" key="3">
    <source>
        <dbReference type="EMBL" id="ABR48132.1"/>
    </source>
</evidence>
<dbReference type="EMBL" id="CP000724">
    <property type="protein sequence ID" value="ABR48132.1"/>
    <property type="molecule type" value="Genomic_DNA"/>
</dbReference>
<accession>A6TKE2</accession>
<dbReference type="AlphaFoldDB" id="A6TKE2"/>
<proteinExistence type="predicted"/>
<dbReference type="Pfam" id="PF22479">
    <property type="entry name" value="Pam3_gp18"/>
    <property type="match status" value="1"/>
</dbReference>
<feature type="domain" description="Cyanophage baseplate Pam3 plug gp18" evidence="1">
    <location>
        <begin position="3"/>
        <end position="101"/>
    </location>
</feature>
<dbReference type="KEGG" id="amt:Amet_0432"/>
<evidence type="ECO:0000313" key="5">
    <source>
        <dbReference type="Proteomes" id="UP000001572"/>
    </source>
</evidence>
<dbReference type="EMBL" id="CP000724">
    <property type="protein sequence ID" value="ABR46660.1"/>
    <property type="molecule type" value="Genomic_DNA"/>
</dbReference>
<dbReference type="KEGG" id="amt:Amet_4349"/>
<reference evidence="5" key="2">
    <citation type="journal article" date="2016" name="Genome Announc.">
        <title>Complete genome sequence of Alkaliphilus metalliredigens strain QYMF, an alkaliphilic and metal-reducing bacterium isolated from borax-contaminated leachate ponds.</title>
        <authorList>
            <person name="Hwang C."/>
            <person name="Copeland A."/>
            <person name="Lucas S."/>
            <person name="Lapidus A."/>
            <person name="Barry K."/>
            <person name="Detter J.C."/>
            <person name="Glavina Del Rio T."/>
            <person name="Hammon N."/>
            <person name="Israni S."/>
            <person name="Dalin E."/>
            <person name="Tice H."/>
            <person name="Pitluck S."/>
            <person name="Chertkov O."/>
            <person name="Brettin T."/>
            <person name="Bruce D."/>
            <person name="Han C."/>
            <person name="Schmutz J."/>
            <person name="Larimer F."/>
            <person name="Land M.L."/>
            <person name="Hauser L."/>
            <person name="Kyrpides N."/>
            <person name="Mikhailova N."/>
            <person name="Ye Q."/>
            <person name="Zhou J."/>
            <person name="Richardson P."/>
            <person name="Fields M.W."/>
        </authorList>
    </citation>
    <scope>NUCLEOTIDE SEQUENCE [LARGE SCALE GENOMIC DNA]</scope>
    <source>
        <strain evidence="5">QYMF</strain>
    </source>
</reference>
<gene>
    <name evidence="2" type="ordered locus">Amet_0432</name>
    <name evidence="3" type="ordered locus">Amet_1969</name>
    <name evidence="4" type="ordered locus">Amet_4349</name>
</gene>
<dbReference type="eggNOG" id="ENOG5032YB6">
    <property type="taxonomic scope" value="Bacteria"/>
</dbReference>
<organism evidence="2 5">
    <name type="scientific">Alkaliphilus metalliredigens (strain QYMF)</name>
    <dbReference type="NCBI Taxonomy" id="293826"/>
    <lineage>
        <taxon>Bacteria</taxon>
        <taxon>Bacillati</taxon>
        <taxon>Bacillota</taxon>
        <taxon>Clostridia</taxon>
        <taxon>Peptostreptococcales</taxon>
        <taxon>Natronincolaceae</taxon>
        <taxon>Alkaliphilus</taxon>
    </lineage>
</organism>
<dbReference type="Proteomes" id="UP000001572">
    <property type="component" value="Chromosome"/>
</dbReference>
<evidence type="ECO:0000259" key="1">
    <source>
        <dbReference type="Pfam" id="PF22479"/>
    </source>
</evidence>
<name>A6TKE2_ALKMQ</name>
<dbReference type="STRING" id="293826.Amet_0432"/>
<keyword evidence="5" id="KW-1185">Reference proteome</keyword>
<dbReference type="InterPro" id="IPR054252">
    <property type="entry name" value="Pam3_gp18"/>
</dbReference>
<evidence type="ECO:0000313" key="2">
    <source>
        <dbReference type="EMBL" id="ABR46660.1"/>
    </source>
</evidence>
<dbReference type="RefSeq" id="WP_011971568.1">
    <property type="nucleotide sequence ID" value="NC_009633.1"/>
</dbReference>
<dbReference type="HOGENOM" id="CLU_140959_1_0_9"/>
<protein>
    <recommendedName>
        <fullName evidence="1">Cyanophage baseplate Pam3 plug gp18 domain-containing protein</fullName>
    </recommendedName>
</protein>